<protein>
    <submittedName>
        <fullName evidence="1">Uncharacterized protein</fullName>
    </submittedName>
</protein>
<name>A0A6J5L4D8_9CAUD</name>
<reference evidence="1" key="1">
    <citation type="submission" date="2020-04" db="EMBL/GenBank/DDBJ databases">
        <authorList>
            <person name="Chiriac C."/>
            <person name="Salcher M."/>
            <person name="Ghai R."/>
            <person name="Kavagutti S V."/>
        </authorList>
    </citation>
    <scope>NUCLEOTIDE SEQUENCE</scope>
</reference>
<accession>A0A6J5L4D8</accession>
<proteinExistence type="predicted"/>
<evidence type="ECO:0000313" key="1">
    <source>
        <dbReference type="EMBL" id="CAB4129294.1"/>
    </source>
</evidence>
<organism evidence="1">
    <name type="scientific">uncultured Caudovirales phage</name>
    <dbReference type="NCBI Taxonomy" id="2100421"/>
    <lineage>
        <taxon>Viruses</taxon>
        <taxon>Duplodnaviria</taxon>
        <taxon>Heunggongvirae</taxon>
        <taxon>Uroviricota</taxon>
        <taxon>Caudoviricetes</taxon>
        <taxon>Peduoviridae</taxon>
        <taxon>Maltschvirus</taxon>
        <taxon>Maltschvirus maltsch</taxon>
    </lineage>
</organism>
<gene>
    <name evidence="1" type="ORF">UFOVP112_392</name>
</gene>
<sequence>MLIQQLIQSEDYLLTNNNHLYSDFEAKLDTLIGRVTESSVANYDHWRTLQIAKAEYDNMRIEQGIPFELHGFSIWLEENYGVHIERVDGMIGQDFKIVDEAKFLIYKLKFE</sequence>
<dbReference type="EMBL" id="LR796233">
    <property type="protein sequence ID" value="CAB4129294.1"/>
    <property type="molecule type" value="Genomic_DNA"/>
</dbReference>